<comment type="caution">
    <text evidence="2">The sequence shown here is derived from an EMBL/GenBank/DDBJ whole genome shotgun (WGS) entry which is preliminary data.</text>
</comment>
<dbReference type="AlphaFoldDB" id="A0A5V4BGM6"/>
<dbReference type="Gene3D" id="1.10.340.30">
    <property type="entry name" value="Hypothetical protein, domain 2"/>
    <property type="match status" value="1"/>
</dbReference>
<dbReference type="InterPro" id="IPR011257">
    <property type="entry name" value="DNA_glycosylase"/>
</dbReference>
<dbReference type="GO" id="GO:0006281">
    <property type="term" value="P:DNA repair"/>
    <property type="evidence" value="ECO:0007669"/>
    <property type="project" value="InterPro"/>
</dbReference>
<accession>A0A5V4BGM6</accession>
<feature type="domain" description="DNA-3-methyladenine glycosylase AlkA N-terminal" evidence="1">
    <location>
        <begin position="1"/>
        <end position="112"/>
    </location>
</feature>
<gene>
    <name evidence="2" type="primary">alkA</name>
    <name evidence="2" type="ORF">CS596_22685</name>
</gene>
<evidence type="ECO:0000259" key="1">
    <source>
        <dbReference type="SMART" id="SM01009"/>
    </source>
</evidence>
<keyword evidence="2" id="KW-0378">Hydrolase</keyword>
<feature type="non-terminal residue" evidence="2">
    <location>
        <position position="167"/>
    </location>
</feature>
<reference evidence="2" key="1">
    <citation type="submission" date="2018-07" db="EMBL/GenBank/DDBJ databases">
        <authorList>
            <consortium name="PulseNet: The National Subtyping Network for Foodborne Disease Surveillance"/>
            <person name="Tarr C.L."/>
            <person name="Trees E."/>
            <person name="Katz L.S."/>
            <person name="Carleton-Romer H.A."/>
            <person name="Stroika S."/>
            <person name="Kucerova Z."/>
            <person name="Roache K.F."/>
            <person name="Sabol A.L."/>
            <person name="Besser J."/>
            <person name="Gerner-Smidt P."/>
        </authorList>
    </citation>
    <scope>NUCLEOTIDE SEQUENCE</scope>
    <source>
        <strain evidence="2">PNUSAS026655</strain>
    </source>
</reference>
<organism evidence="2">
    <name type="scientific">Salmonella enterica</name>
    <name type="common">Salmonella choleraesuis</name>
    <dbReference type="NCBI Taxonomy" id="28901"/>
    <lineage>
        <taxon>Bacteria</taxon>
        <taxon>Pseudomonadati</taxon>
        <taxon>Pseudomonadota</taxon>
        <taxon>Gammaproteobacteria</taxon>
        <taxon>Enterobacterales</taxon>
        <taxon>Enterobacteriaceae</taxon>
        <taxon>Salmonella</taxon>
    </lineage>
</organism>
<dbReference type="EC" id="3.2.2.21" evidence="2"/>
<evidence type="ECO:0000313" key="2">
    <source>
        <dbReference type="EMBL" id="EBU1493871.1"/>
    </source>
</evidence>
<sequence length="167" mass="17741">MFTLSWQPPYDWSWMLGFLAARAVDGVETVGEGFYARSLVVGEHRGLVSVRPNLPTHTVQVSVSAGLLPVAPACLAKVSRLFDLDCQPAQVAAVLGPLGEDRPGLRLPGSVDTFEQGVRAILGQLVSVAMAAKLTAKVARRYGEALPDAPDYVCFPGPETLALADPL</sequence>
<dbReference type="GO" id="GO:0003905">
    <property type="term" value="F:alkylbase DNA N-glycosylase activity"/>
    <property type="evidence" value="ECO:0007669"/>
    <property type="project" value="UniProtKB-EC"/>
</dbReference>
<dbReference type="InterPro" id="IPR010316">
    <property type="entry name" value="AlkA_N"/>
</dbReference>
<dbReference type="SMART" id="SM01009">
    <property type="entry name" value="AlkA_N"/>
    <property type="match status" value="1"/>
</dbReference>
<dbReference type="SUPFAM" id="SSF55945">
    <property type="entry name" value="TATA-box binding protein-like"/>
    <property type="match status" value="1"/>
</dbReference>
<protein>
    <submittedName>
        <fullName evidence="2">DNA-3-methyladenine glycosylase 2</fullName>
        <ecNumber evidence="2">3.2.2.21</ecNumber>
    </submittedName>
</protein>
<dbReference type="EMBL" id="AAHBBZ010000081">
    <property type="protein sequence ID" value="EBU1493871.1"/>
    <property type="molecule type" value="Genomic_DNA"/>
</dbReference>
<name>A0A5V4BGM6_SALER</name>
<dbReference type="InterPro" id="IPR037046">
    <property type="entry name" value="AlkA_N_sf"/>
</dbReference>
<keyword evidence="2" id="KW-0326">Glycosidase</keyword>
<dbReference type="NCBIfam" id="NF007641">
    <property type="entry name" value="PRK10308.1"/>
    <property type="match status" value="1"/>
</dbReference>
<dbReference type="Gene3D" id="3.30.310.20">
    <property type="entry name" value="DNA-3-methyladenine glycosylase AlkA, N-terminal domain"/>
    <property type="match status" value="1"/>
</dbReference>
<dbReference type="SUPFAM" id="SSF48150">
    <property type="entry name" value="DNA-glycosylase"/>
    <property type="match status" value="1"/>
</dbReference>
<dbReference type="Pfam" id="PF06029">
    <property type="entry name" value="AlkA_N"/>
    <property type="match status" value="1"/>
</dbReference>
<proteinExistence type="predicted"/>